<dbReference type="EMBL" id="JBHSCY010000001">
    <property type="protein sequence ID" value="MFC4267482.1"/>
    <property type="molecule type" value="Genomic_DNA"/>
</dbReference>
<keyword evidence="1" id="KW-1133">Transmembrane helix</keyword>
<organism evidence="2 3">
    <name type="scientific">Polaribacter marinivivus</name>
    <dbReference type="NCBI Taxonomy" id="1524260"/>
    <lineage>
        <taxon>Bacteria</taxon>
        <taxon>Pseudomonadati</taxon>
        <taxon>Bacteroidota</taxon>
        <taxon>Flavobacteriia</taxon>
        <taxon>Flavobacteriales</taxon>
        <taxon>Flavobacteriaceae</taxon>
    </lineage>
</organism>
<proteinExistence type="predicted"/>
<dbReference type="RefSeq" id="WP_298989136.1">
    <property type="nucleotide sequence ID" value="NZ_JBHSCY010000001.1"/>
</dbReference>
<keyword evidence="3" id="KW-1185">Reference proteome</keyword>
<accession>A0ABV8R672</accession>
<evidence type="ECO:0008006" key="4">
    <source>
        <dbReference type="Google" id="ProtNLM"/>
    </source>
</evidence>
<feature type="transmembrane region" description="Helical" evidence="1">
    <location>
        <begin position="254"/>
        <end position="278"/>
    </location>
</feature>
<feature type="transmembrane region" description="Helical" evidence="1">
    <location>
        <begin position="223"/>
        <end position="242"/>
    </location>
</feature>
<evidence type="ECO:0000313" key="2">
    <source>
        <dbReference type="EMBL" id="MFC4267482.1"/>
    </source>
</evidence>
<sequence length="279" mass="33223">MYKTIQKYEEFTKDSIKEVTTNVKKDSTTTKDKKEKLTPEKLDSIKQELNDKMDKSFIPIPKKAKEKLMEELDKELKDSTNLKKINDNSGKDINLEFGGDTRLDKFVSYVDKNPEAEIDVALDSLGYEKNFSNRFLYTRAKTVHSFTKSKETREQYFNQLLSYGSIALFIFLPIFTLFLKFYYIRRKFTYIDHLVFVFHVQTVFFMLFAFHFIFLIFHLEPKLWIFIILFLLYLYLAMKKFYQQGYIKTFFKFILLNISFGFIGIFGVAILFVISFAIF</sequence>
<keyword evidence="1" id="KW-0812">Transmembrane</keyword>
<evidence type="ECO:0000256" key="1">
    <source>
        <dbReference type="SAM" id="Phobius"/>
    </source>
</evidence>
<name>A0ABV8R672_9FLAO</name>
<feature type="transmembrane region" description="Helical" evidence="1">
    <location>
        <begin position="194"/>
        <end position="217"/>
    </location>
</feature>
<reference evidence="3" key="1">
    <citation type="journal article" date="2019" name="Int. J. Syst. Evol. Microbiol.">
        <title>The Global Catalogue of Microorganisms (GCM) 10K type strain sequencing project: providing services to taxonomists for standard genome sequencing and annotation.</title>
        <authorList>
            <consortium name="The Broad Institute Genomics Platform"/>
            <consortium name="The Broad Institute Genome Sequencing Center for Infectious Disease"/>
            <person name="Wu L."/>
            <person name="Ma J."/>
        </authorList>
    </citation>
    <scope>NUCLEOTIDE SEQUENCE [LARGE SCALE GENOMIC DNA]</scope>
    <source>
        <strain evidence="3">CECT 8655</strain>
    </source>
</reference>
<protein>
    <recommendedName>
        <fullName evidence="4">DUF3667 domain-containing protein</fullName>
    </recommendedName>
</protein>
<keyword evidence="1" id="KW-0472">Membrane</keyword>
<gene>
    <name evidence="2" type="ORF">ACFOWD_01080</name>
</gene>
<comment type="caution">
    <text evidence="2">The sequence shown here is derived from an EMBL/GenBank/DDBJ whole genome shotgun (WGS) entry which is preliminary data.</text>
</comment>
<feature type="transmembrane region" description="Helical" evidence="1">
    <location>
        <begin position="160"/>
        <end position="182"/>
    </location>
</feature>
<evidence type="ECO:0000313" key="3">
    <source>
        <dbReference type="Proteomes" id="UP001595826"/>
    </source>
</evidence>
<dbReference type="Proteomes" id="UP001595826">
    <property type="component" value="Unassembled WGS sequence"/>
</dbReference>